<name>A0A919RM68_9ACTN</name>
<dbReference type="InterPro" id="IPR050597">
    <property type="entry name" value="Cytochrome_c_Oxidase_Subunit"/>
</dbReference>
<keyword evidence="3 4" id="KW-0408">Iron</keyword>
<dbReference type="EMBL" id="BOOW01000030">
    <property type="protein sequence ID" value="GII94539.1"/>
    <property type="molecule type" value="Genomic_DNA"/>
</dbReference>
<keyword evidence="1 4" id="KW-0349">Heme</keyword>
<keyword evidence="9" id="KW-1185">Reference proteome</keyword>
<dbReference type="Pfam" id="PF00034">
    <property type="entry name" value="Cytochrom_C"/>
    <property type="match status" value="1"/>
</dbReference>
<protein>
    <submittedName>
        <fullName evidence="8">Ubiquinol-cytochrome C reductase cytochrome C subunit</fullName>
    </submittedName>
</protein>
<dbReference type="GO" id="GO:0046872">
    <property type="term" value="F:metal ion binding"/>
    <property type="evidence" value="ECO:0007669"/>
    <property type="project" value="UniProtKB-KW"/>
</dbReference>
<evidence type="ECO:0000256" key="4">
    <source>
        <dbReference type="PROSITE-ProRule" id="PRU00433"/>
    </source>
</evidence>
<evidence type="ECO:0000256" key="3">
    <source>
        <dbReference type="ARBA" id="ARBA00023004"/>
    </source>
</evidence>
<dbReference type="GO" id="GO:0009055">
    <property type="term" value="F:electron transfer activity"/>
    <property type="evidence" value="ECO:0007669"/>
    <property type="project" value="InterPro"/>
</dbReference>
<keyword evidence="6" id="KW-0732">Signal</keyword>
<dbReference type="Proteomes" id="UP000606172">
    <property type="component" value="Unassembled WGS sequence"/>
</dbReference>
<feature type="chain" id="PRO_5038424369" evidence="6">
    <location>
        <begin position="24"/>
        <end position="243"/>
    </location>
</feature>
<dbReference type="PANTHER" id="PTHR33751:SF13">
    <property type="entry name" value="CYTOCHROME BC1 COMPLEX CYTOCHROME C SUBUNIT"/>
    <property type="match status" value="1"/>
</dbReference>
<gene>
    <name evidence="8" type="ORF">Ssi02_47700</name>
</gene>
<dbReference type="PROSITE" id="PS51007">
    <property type="entry name" value="CYTC"/>
    <property type="match status" value="2"/>
</dbReference>
<sequence length="243" mass="24393">MDMRRPTPAVCLALAAFALTAVAGLAAANPAHDPVERGRQLYGASCAGCHGQSGEGFMTSPSLRGVGAASADFQLSTGRMPLSAPDARPHPREPAFDHQDIAALTAFVASLGGGPQVPAVGPGDPRKGRTLYLASCASCHSASGVGAALPGGGAAPSLLNTKPTQVAEAVRLGPGAMPAFDTKTLTEAEVNSIIAYIGTVRDEFRHGGAAIGGAGPVPEGLVAWVIGLGVLILVILFLGRRAS</sequence>
<dbReference type="InterPro" id="IPR009056">
    <property type="entry name" value="Cyt_c-like_dom"/>
</dbReference>
<dbReference type="PANTHER" id="PTHR33751">
    <property type="entry name" value="CBB3-TYPE CYTOCHROME C OXIDASE SUBUNIT FIXP"/>
    <property type="match status" value="1"/>
</dbReference>
<feature type="domain" description="Cytochrome c" evidence="7">
    <location>
        <begin position="123"/>
        <end position="201"/>
    </location>
</feature>
<dbReference type="SUPFAM" id="SSF46626">
    <property type="entry name" value="Cytochrome c"/>
    <property type="match status" value="2"/>
</dbReference>
<dbReference type="Pfam" id="PF13442">
    <property type="entry name" value="Cytochrome_CBB3"/>
    <property type="match status" value="1"/>
</dbReference>
<feature type="signal peptide" evidence="6">
    <location>
        <begin position="1"/>
        <end position="23"/>
    </location>
</feature>
<keyword evidence="2 4" id="KW-0479">Metal-binding</keyword>
<organism evidence="8 9">
    <name type="scientific">Sinosporangium siamense</name>
    <dbReference type="NCBI Taxonomy" id="1367973"/>
    <lineage>
        <taxon>Bacteria</taxon>
        <taxon>Bacillati</taxon>
        <taxon>Actinomycetota</taxon>
        <taxon>Actinomycetes</taxon>
        <taxon>Streptosporangiales</taxon>
        <taxon>Streptosporangiaceae</taxon>
        <taxon>Sinosporangium</taxon>
    </lineage>
</organism>
<dbReference type="GO" id="GO:0020037">
    <property type="term" value="F:heme binding"/>
    <property type="evidence" value="ECO:0007669"/>
    <property type="project" value="InterPro"/>
</dbReference>
<evidence type="ECO:0000256" key="5">
    <source>
        <dbReference type="SAM" id="Phobius"/>
    </source>
</evidence>
<proteinExistence type="predicted"/>
<evidence type="ECO:0000256" key="6">
    <source>
        <dbReference type="SAM" id="SignalP"/>
    </source>
</evidence>
<dbReference type="AlphaFoldDB" id="A0A919RM68"/>
<dbReference type="Gene3D" id="1.10.760.10">
    <property type="entry name" value="Cytochrome c-like domain"/>
    <property type="match status" value="2"/>
</dbReference>
<dbReference type="InterPro" id="IPR036909">
    <property type="entry name" value="Cyt_c-like_dom_sf"/>
</dbReference>
<reference evidence="8" key="1">
    <citation type="submission" date="2021-01" db="EMBL/GenBank/DDBJ databases">
        <title>Whole genome shotgun sequence of Sinosporangium siamense NBRC 109515.</title>
        <authorList>
            <person name="Komaki H."/>
            <person name="Tamura T."/>
        </authorList>
    </citation>
    <scope>NUCLEOTIDE SEQUENCE</scope>
    <source>
        <strain evidence="8">NBRC 109515</strain>
    </source>
</reference>
<feature type="domain" description="Cytochrome c" evidence="7">
    <location>
        <begin position="33"/>
        <end position="112"/>
    </location>
</feature>
<evidence type="ECO:0000256" key="1">
    <source>
        <dbReference type="ARBA" id="ARBA00022617"/>
    </source>
</evidence>
<evidence type="ECO:0000259" key="7">
    <source>
        <dbReference type="PROSITE" id="PS51007"/>
    </source>
</evidence>
<keyword evidence="5" id="KW-0812">Transmembrane</keyword>
<accession>A0A919RM68</accession>
<feature type="transmembrane region" description="Helical" evidence="5">
    <location>
        <begin position="221"/>
        <end position="239"/>
    </location>
</feature>
<keyword evidence="5" id="KW-1133">Transmembrane helix</keyword>
<evidence type="ECO:0000313" key="8">
    <source>
        <dbReference type="EMBL" id="GII94539.1"/>
    </source>
</evidence>
<evidence type="ECO:0000256" key="2">
    <source>
        <dbReference type="ARBA" id="ARBA00022723"/>
    </source>
</evidence>
<evidence type="ECO:0000313" key="9">
    <source>
        <dbReference type="Proteomes" id="UP000606172"/>
    </source>
</evidence>
<keyword evidence="5" id="KW-0472">Membrane</keyword>
<comment type="caution">
    <text evidence="8">The sequence shown here is derived from an EMBL/GenBank/DDBJ whole genome shotgun (WGS) entry which is preliminary data.</text>
</comment>